<feature type="transmembrane region" description="Helical" evidence="7">
    <location>
        <begin position="12"/>
        <end position="37"/>
    </location>
</feature>
<evidence type="ECO:0000256" key="1">
    <source>
        <dbReference type="ARBA" id="ARBA00004651"/>
    </source>
</evidence>
<protein>
    <recommendedName>
        <fullName evidence="7">XK-related protein</fullName>
    </recommendedName>
</protein>
<keyword evidence="4 7" id="KW-0812">Transmembrane</keyword>
<proteinExistence type="inferred from homology"/>
<evidence type="ECO:0000256" key="2">
    <source>
        <dbReference type="ARBA" id="ARBA00008789"/>
    </source>
</evidence>
<dbReference type="PANTHER" id="PTHR16024">
    <property type="entry name" value="XK-RELATED PROTEIN"/>
    <property type="match status" value="1"/>
</dbReference>
<dbReference type="InterPro" id="IPR050895">
    <property type="entry name" value="XK-related_scramblase"/>
</dbReference>
<feature type="compositionally biased region" description="Low complexity" evidence="8">
    <location>
        <begin position="488"/>
        <end position="500"/>
    </location>
</feature>
<evidence type="ECO:0000256" key="6">
    <source>
        <dbReference type="ARBA" id="ARBA00023136"/>
    </source>
</evidence>
<dbReference type="AlphaFoldDB" id="A0A1B6I4V8"/>
<feature type="transmembrane region" description="Helical" evidence="7">
    <location>
        <begin position="43"/>
        <end position="68"/>
    </location>
</feature>
<keyword evidence="6 7" id="KW-0472">Membrane</keyword>
<evidence type="ECO:0000256" key="8">
    <source>
        <dbReference type="SAM" id="MobiDB-lite"/>
    </source>
</evidence>
<dbReference type="Pfam" id="PF09815">
    <property type="entry name" value="XK-related"/>
    <property type="match status" value="1"/>
</dbReference>
<dbReference type="PANTHER" id="PTHR16024:SF4">
    <property type="entry name" value="XK-RELATED PROTEIN"/>
    <property type="match status" value="1"/>
</dbReference>
<feature type="compositionally biased region" description="Acidic residues" evidence="8">
    <location>
        <begin position="653"/>
        <end position="663"/>
    </location>
</feature>
<dbReference type="InterPro" id="IPR018629">
    <property type="entry name" value="XK-rel"/>
</dbReference>
<organism evidence="9">
    <name type="scientific">Homalodisca liturata</name>
    <dbReference type="NCBI Taxonomy" id="320908"/>
    <lineage>
        <taxon>Eukaryota</taxon>
        <taxon>Metazoa</taxon>
        <taxon>Ecdysozoa</taxon>
        <taxon>Arthropoda</taxon>
        <taxon>Hexapoda</taxon>
        <taxon>Insecta</taxon>
        <taxon>Pterygota</taxon>
        <taxon>Neoptera</taxon>
        <taxon>Paraneoptera</taxon>
        <taxon>Hemiptera</taxon>
        <taxon>Auchenorrhyncha</taxon>
        <taxon>Membracoidea</taxon>
        <taxon>Cicadellidae</taxon>
        <taxon>Cicadellinae</taxon>
        <taxon>Proconiini</taxon>
        <taxon>Homalodisca</taxon>
    </lineage>
</organism>
<feature type="region of interest" description="Disordered" evidence="8">
    <location>
        <begin position="644"/>
        <end position="690"/>
    </location>
</feature>
<sequence length="690" mass="79284">MAQYEFLPLCDVLFNIISLASYFCDIVFDVVMGYALFEKGRFLWFSVTLTFVLVSLIVSQIVSLRWYLHAVESHDRSKEKSVEGEVKKPISAVKKFARWSVIMLHVIQFGVLWRYFKLFIPVDLRFVKYEVRDLCMLRLLHAFCEAAPMLLVQVYLLWHETATKEFTDLNIVSMILSLFSVCWALASFSKNVRMQNVHRLVLTWLGVIFQFLWRLGTVSCRVISLTVYATVYGRWLFLVVVLHWVSMFLWLVSPKNVFHGERISRQRKAAFSTLIAFVYVFAYINLQEVNHRQKMLTFYVVMGLENALLLVAWRIGVSRSPPWYSESLPLLVGCLFAAGMLFQALYYRYFHVRRLNYEAGGRLSSNNSTARLAPARKDTTNGTKELVRRHSFSGAYNNNGTVIGVTVPADIQETTQPAVKYRYHCAGHHHGGIPGVFNCRFTNPYTAAMTKRKKKKPTSFVPPPSVGENHNPLPFWCRPLPTRHSHQGGSSENEGSSVGSRVNIQQKLQEKKQKQLAELRVIEEEIKQGKLHPSPASVGPEPPPPPPPRDKQPPRPRPNTPEILLAPHYLDSYEWAPSETDPIYRFCQEDSETNQQMLVLMYKTYRVSSDLDSQVSLPRSYTLPTQFKYYRRARARKALRSEHFVASTNSSDGDVDSADDNDSESSHTASQPRPIRLAQPLYRRKHETKL</sequence>
<name>A0A1B6I4V8_9HEMI</name>
<evidence type="ECO:0000256" key="7">
    <source>
        <dbReference type="RuleBase" id="RU910716"/>
    </source>
</evidence>
<evidence type="ECO:0000256" key="5">
    <source>
        <dbReference type="ARBA" id="ARBA00022989"/>
    </source>
</evidence>
<dbReference type="EMBL" id="GECU01025744">
    <property type="protein sequence ID" value="JAS81962.1"/>
    <property type="molecule type" value="Transcribed_RNA"/>
</dbReference>
<keyword evidence="5 7" id="KW-1133">Transmembrane helix</keyword>
<feature type="transmembrane region" description="Helical" evidence="7">
    <location>
        <begin position="136"/>
        <end position="157"/>
    </location>
</feature>
<feature type="region of interest" description="Disordered" evidence="8">
    <location>
        <begin position="450"/>
        <end position="509"/>
    </location>
</feature>
<feature type="transmembrane region" description="Helical" evidence="7">
    <location>
        <begin position="298"/>
        <end position="316"/>
    </location>
</feature>
<comment type="similarity">
    <text evidence="2 7">Belongs to the XK family.</text>
</comment>
<evidence type="ECO:0000256" key="3">
    <source>
        <dbReference type="ARBA" id="ARBA00022475"/>
    </source>
</evidence>
<reference evidence="9" key="1">
    <citation type="submission" date="2015-11" db="EMBL/GenBank/DDBJ databases">
        <title>De novo transcriptome assembly of four potential Pierce s Disease insect vectors from Arizona vineyards.</title>
        <authorList>
            <person name="Tassone E.E."/>
        </authorList>
    </citation>
    <scope>NUCLEOTIDE SEQUENCE</scope>
</reference>
<evidence type="ECO:0000256" key="4">
    <source>
        <dbReference type="ARBA" id="ARBA00022692"/>
    </source>
</evidence>
<accession>A0A1B6I4V8</accession>
<comment type="subcellular location">
    <subcellularLocation>
        <location evidence="1">Cell membrane</location>
        <topology evidence="1">Multi-pass membrane protein</topology>
    </subcellularLocation>
    <subcellularLocation>
        <location evidence="7">Membrane</location>
        <topology evidence="7">Multi-pass membrane protein</topology>
    </subcellularLocation>
</comment>
<feature type="transmembrane region" description="Helical" evidence="7">
    <location>
        <begin position="269"/>
        <end position="286"/>
    </location>
</feature>
<keyword evidence="3" id="KW-1003">Cell membrane</keyword>
<dbReference type="GO" id="GO:0005886">
    <property type="term" value="C:plasma membrane"/>
    <property type="evidence" value="ECO:0007669"/>
    <property type="project" value="UniProtKB-SubCell"/>
</dbReference>
<gene>
    <name evidence="9" type="ORF">g.10447</name>
</gene>
<feature type="transmembrane region" description="Helical" evidence="7">
    <location>
        <begin position="235"/>
        <end position="253"/>
    </location>
</feature>
<feature type="region of interest" description="Disordered" evidence="8">
    <location>
        <begin position="527"/>
        <end position="562"/>
    </location>
</feature>
<feature type="transmembrane region" description="Helical" evidence="7">
    <location>
        <begin position="328"/>
        <end position="347"/>
    </location>
</feature>
<evidence type="ECO:0000313" key="9">
    <source>
        <dbReference type="EMBL" id="JAS81962.1"/>
    </source>
</evidence>
<feature type="transmembrane region" description="Helical" evidence="7">
    <location>
        <begin position="96"/>
        <end position="116"/>
    </location>
</feature>
<feature type="transmembrane region" description="Helical" evidence="7">
    <location>
        <begin position="201"/>
        <end position="223"/>
    </location>
</feature>
<feature type="transmembrane region" description="Helical" evidence="7">
    <location>
        <begin position="169"/>
        <end position="189"/>
    </location>
</feature>